<reference evidence="1" key="1">
    <citation type="submission" date="2014-09" db="EMBL/GenBank/DDBJ databases">
        <authorList>
            <person name="Magalhaes I.L.F."/>
            <person name="Oliveira U."/>
            <person name="Santos F.R."/>
            <person name="Vidigal T.H.D.A."/>
            <person name="Brescovit A.D."/>
            <person name="Santos A.J."/>
        </authorList>
    </citation>
    <scope>NUCLEOTIDE SEQUENCE</scope>
    <source>
        <tissue evidence="1">Shoot tissue taken approximately 20 cm above the soil surface</tissue>
    </source>
</reference>
<evidence type="ECO:0000313" key="1">
    <source>
        <dbReference type="EMBL" id="JAD58936.1"/>
    </source>
</evidence>
<sequence length="21" mass="2505">MLPGFKEVHDTIFNRCVQVRD</sequence>
<proteinExistence type="predicted"/>
<dbReference type="EMBL" id="GBRH01238959">
    <property type="protein sequence ID" value="JAD58936.1"/>
    <property type="molecule type" value="Transcribed_RNA"/>
</dbReference>
<reference evidence="1" key="2">
    <citation type="journal article" date="2015" name="Data Brief">
        <title>Shoot transcriptome of the giant reed, Arundo donax.</title>
        <authorList>
            <person name="Barrero R.A."/>
            <person name="Guerrero F.D."/>
            <person name="Moolhuijzen P."/>
            <person name="Goolsby J.A."/>
            <person name="Tidwell J."/>
            <person name="Bellgard S.E."/>
            <person name="Bellgard M.I."/>
        </authorList>
    </citation>
    <scope>NUCLEOTIDE SEQUENCE</scope>
    <source>
        <tissue evidence="1">Shoot tissue taken approximately 20 cm above the soil surface</tissue>
    </source>
</reference>
<name>A0A0A9B6E1_ARUDO</name>
<dbReference type="AlphaFoldDB" id="A0A0A9B6E1"/>
<accession>A0A0A9B6E1</accession>
<organism evidence="1">
    <name type="scientific">Arundo donax</name>
    <name type="common">Giant reed</name>
    <name type="synonym">Donax arundinaceus</name>
    <dbReference type="NCBI Taxonomy" id="35708"/>
    <lineage>
        <taxon>Eukaryota</taxon>
        <taxon>Viridiplantae</taxon>
        <taxon>Streptophyta</taxon>
        <taxon>Embryophyta</taxon>
        <taxon>Tracheophyta</taxon>
        <taxon>Spermatophyta</taxon>
        <taxon>Magnoliopsida</taxon>
        <taxon>Liliopsida</taxon>
        <taxon>Poales</taxon>
        <taxon>Poaceae</taxon>
        <taxon>PACMAD clade</taxon>
        <taxon>Arundinoideae</taxon>
        <taxon>Arundineae</taxon>
        <taxon>Arundo</taxon>
    </lineage>
</organism>
<protein>
    <submittedName>
        <fullName evidence="1">Uncharacterized protein</fullName>
    </submittedName>
</protein>